<dbReference type="NCBIfam" id="TIGR01420">
    <property type="entry name" value="pilT_fam"/>
    <property type="match status" value="1"/>
</dbReference>
<dbReference type="Proteomes" id="UP000236340">
    <property type="component" value="Unassembled WGS sequence"/>
</dbReference>
<dbReference type="InterPro" id="IPR027417">
    <property type="entry name" value="P-loop_NTPase"/>
</dbReference>
<dbReference type="CDD" id="cd01131">
    <property type="entry name" value="PilT"/>
    <property type="match status" value="1"/>
</dbReference>
<sequence>MASIHQLLKTMVEAGGSDLHITTGTPPQLRVDGQMVPLKLPPLLPADTKQLCYSILTDAQKRKFEEENELDLSFGVKGLARFRGNIYMQRGAIAGAFRLIPYKFLTFDELGLPPVVSRIAQRPRGLVLVTGPTGSGKSTTLASIIDYINEQRHEHIITIEDPIEYLHPHKKCVVNQREVGADTHSFKKALKYILRQDPDIVLLGELRDLETIEAALTIAETGHLCFATLHTNSCVQTINRIVDVFPPHQQTQVRTQLSFVLEGVLSQTLIPKADGRGRALAIEVMVPNMAIRALIRDDKVHQIYSQMQMGQEKFGMQTLNQSLFMLYHGKKISLEMAMMRSQDTDELKQMIANPASVLKRGIQSGSGARPVATQM</sequence>
<dbReference type="SMART" id="SM00382">
    <property type="entry name" value="AAA"/>
    <property type="match status" value="1"/>
</dbReference>
<dbReference type="RefSeq" id="WP_085010888.1">
    <property type="nucleotide sequence ID" value="NZ_NAAD01000013.1"/>
</dbReference>
<comment type="similarity">
    <text evidence="1">Belongs to the GSP E family.</text>
</comment>
<evidence type="ECO:0000259" key="2">
    <source>
        <dbReference type="PROSITE" id="PS00662"/>
    </source>
</evidence>
<reference evidence="4 6" key="2">
    <citation type="journal article" date="2018" name="Genome Announc.">
        <title>Genome Sequence of Geothermobacter sp. HR-1 Iron Reducer from the Loihi Seamount.</title>
        <authorList>
            <person name="Smith H."/>
            <person name="Abuyen K."/>
            <person name="Tremblay J."/>
            <person name="Savalia P."/>
            <person name="Perez-Rodriguez I."/>
            <person name="Emerson D."/>
            <person name="Tully B."/>
            <person name="Amend J."/>
        </authorList>
    </citation>
    <scope>NUCLEOTIDE SEQUENCE [LARGE SCALE GENOMIC DNA]</scope>
    <source>
        <strain evidence="4 6">HR-1</strain>
    </source>
</reference>
<dbReference type="PROSITE" id="PS00662">
    <property type="entry name" value="T2SP_E"/>
    <property type="match status" value="1"/>
</dbReference>
<protein>
    <submittedName>
        <fullName evidence="3">Type IV pili twitching motility protein PilT</fullName>
    </submittedName>
</protein>
<keyword evidence="5" id="KW-1185">Reference proteome</keyword>
<evidence type="ECO:0000313" key="3">
    <source>
        <dbReference type="EMBL" id="ORJ59130.1"/>
    </source>
</evidence>
<dbReference type="SUPFAM" id="SSF52540">
    <property type="entry name" value="P-loop containing nucleoside triphosphate hydrolases"/>
    <property type="match status" value="1"/>
</dbReference>
<dbReference type="PANTHER" id="PTHR30486">
    <property type="entry name" value="TWITCHING MOTILITY PROTEIN PILT"/>
    <property type="match status" value="1"/>
</dbReference>
<dbReference type="AlphaFoldDB" id="A0A1X0Y1R7"/>
<dbReference type="InterPro" id="IPR006321">
    <property type="entry name" value="PilT/PilU"/>
</dbReference>
<dbReference type="Gene3D" id="3.30.450.90">
    <property type="match status" value="1"/>
</dbReference>
<dbReference type="OrthoDB" id="9805147at2"/>
<dbReference type="Pfam" id="PF00437">
    <property type="entry name" value="T2SSE"/>
    <property type="match status" value="1"/>
</dbReference>
<gene>
    <name evidence="3" type="ORF">B5V00_11225</name>
    <name evidence="4" type="ORF">C2E25_13725</name>
</gene>
<evidence type="ECO:0000313" key="5">
    <source>
        <dbReference type="Proteomes" id="UP000193136"/>
    </source>
</evidence>
<proteinExistence type="inferred from homology"/>
<accession>A0A1X0Y1R7</accession>
<reference evidence="3 5" key="1">
    <citation type="submission" date="2017-03" db="EMBL/GenBank/DDBJ databases">
        <title>Genome sequence of Geothermobacter sp. EPR-M, Deep-Sea Iron Reducer.</title>
        <authorList>
            <person name="Tully B."/>
            <person name="Savalia P."/>
            <person name="Abuyen K."/>
            <person name="Baughan C."/>
            <person name="Romero E."/>
            <person name="Ronkowski C."/>
            <person name="Torres B."/>
            <person name="Tremblay J."/>
            <person name="Trujillo A."/>
            <person name="Tyler M."/>
            <person name="Perez-Rodriguez I."/>
            <person name="Amend J."/>
        </authorList>
    </citation>
    <scope>NUCLEOTIDE SEQUENCE [LARGE SCALE GENOMIC DNA]</scope>
    <source>
        <strain evidence="3 5">EPR-M</strain>
    </source>
</reference>
<evidence type="ECO:0000256" key="1">
    <source>
        <dbReference type="ARBA" id="ARBA00006611"/>
    </source>
</evidence>
<feature type="domain" description="Bacterial type II secretion system protein E" evidence="2">
    <location>
        <begin position="194"/>
        <end position="208"/>
    </location>
</feature>
<accession>A0A2K2H7H0</accession>
<dbReference type="STRING" id="1969733.B5V00_11225"/>
<evidence type="ECO:0000313" key="6">
    <source>
        <dbReference type="Proteomes" id="UP000236340"/>
    </source>
</evidence>
<organism evidence="3 5">
    <name type="scientific">Geothermobacter hydrogeniphilus</name>
    <dbReference type="NCBI Taxonomy" id="1969733"/>
    <lineage>
        <taxon>Bacteria</taxon>
        <taxon>Pseudomonadati</taxon>
        <taxon>Thermodesulfobacteriota</taxon>
        <taxon>Desulfuromonadia</taxon>
        <taxon>Desulfuromonadales</taxon>
        <taxon>Geothermobacteraceae</taxon>
        <taxon>Geothermobacter</taxon>
    </lineage>
</organism>
<dbReference type="GO" id="GO:0005524">
    <property type="term" value="F:ATP binding"/>
    <property type="evidence" value="ECO:0007669"/>
    <property type="project" value="InterPro"/>
</dbReference>
<name>A0A1X0Y1R7_9BACT</name>
<dbReference type="InterPro" id="IPR003593">
    <property type="entry name" value="AAA+_ATPase"/>
</dbReference>
<dbReference type="InterPro" id="IPR050921">
    <property type="entry name" value="T4SS_GSP_E_ATPase"/>
</dbReference>
<comment type="caution">
    <text evidence="3">The sequence shown here is derived from an EMBL/GenBank/DDBJ whole genome shotgun (WGS) entry which is preliminary data.</text>
</comment>
<dbReference type="Gene3D" id="3.40.50.300">
    <property type="entry name" value="P-loop containing nucleotide triphosphate hydrolases"/>
    <property type="match status" value="1"/>
</dbReference>
<dbReference type="PANTHER" id="PTHR30486:SF16">
    <property type="entry name" value="TWITCHING MOTILITY PROTEIN PILT"/>
    <property type="match status" value="1"/>
</dbReference>
<evidence type="ECO:0000313" key="4">
    <source>
        <dbReference type="EMBL" id="PNU19201.1"/>
    </source>
</evidence>
<dbReference type="Proteomes" id="UP000193136">
    <property type="component" value="Unassembled WGS sequence"/>
</dbReference>
<dbReference type="EMBL" id="PPFX01000037">
    <property type="protein sequence ID" value="PNU19201.1"/>
    <property type="molecule type" value="Genomic_DNA"/>
</dbReference>
<dbReference type="InterPro" id="IPR001482">
    <property type="entry name" value="T2SS/T4SS_dom"/>
</dbReference>
<dbReference type="GO" id="GO:0016887">
    <property type="term" value="F:ATP hydrolysis activity"/>
    <property type="evidence" value="ECO:0007669"/>
    <property type="project" value="InterPro"/>
</dbReference>
<dbReference type="EMBL" id="NAAD01000013">
    <property type="protein sequence ID" value="ORJ59130.1"/>
    <property type="molecule type" value="Genomic_DNA"/>
</dbReference>